<dbReference type="STRING" id="68775.A0A5C3LNP5"/>
<dbReference type="Gene3D" id="3.80.10.10">
    <property type="entry name" value="Ribonuclease Inhibitor"/>
    <property type="match status" value="1"/>
</dbReference>
<dbReference type="AlphaFoldDB" id="A0A5C3LNP5"/>
<dbReference type="EMBL" id="ML213628">
    <property type="protein sequence ID" value="TFK34789.1"/>
    <property type="molecule type" value="Genomic_DNA"/>
</dbReference>
<evidence type="ECO:0008006" key="3">
    <source>
        <dbReference type="Google" id="ProtNLM"/>
    </source>
</evidence>
<dbReference type="OrthoDB" id="3066887at2759"/>
<organism evidence="1 2">
    <name type="scientific">Crucibulum laeve</name>
    <dbReference type="NCBI Taxonomy" id="68775"/>
    <lineage>
        <taxon>Eukaryota</taxon>
        <taxon>Fungi</taxon>
        <taxon>Dikarya</taxon>
        <taxon>Basidiomycota</taxon>
        <taxon>Agaricomycotina</taxon>
        <taxon>Agaricomycetes</taxon>
        <taxon>Agaricomycetidae</taxon>
        <taxon>Agaricales</taxon>
        <taxon>Agaricineae</taxon>
        <taxon>Nidulariaceae</taxon>
        <taxon>Crucibulum</taxon>
    </lineage>
</organism>
<evidence type="ECO:0000313" key="2">
    <source>
        <dbReference type="Proteomes" id="UP000308652"/>
    </source>
</evidence>
<name>A0A5C3LNP5_9AGAR</name>
<proteinExistence type="predicted"/>
<evidence type="ECO:0000313" key="1">
    <source>
        <dbReference type="EMBL" id="TFK34789.1"/>
    </source>
</evidence>
<keyword evidence="2" id="KW-1185">Reference proteome</keyword>
<dbReference type="Proteomes" id="UP000308652">
    <property type="component" value="Unassembled WGS sequence"/>
</dbReference>
<dbReference type="InterPro" id="IPR032675">
    <property type="entry name" value="LRR_dom_sf"/>
</dbReference>
<accession>A0A5C3LNP5</accession>
<protein>
    <recommendedName>
        <fullName evidence="3">F-box domain-containing protein</fullName>
    </recommendedName>
</protein>
<sequence>MHRCLSIPEIIHLICDEISNKKKANSSLLALAYTCRTFLEPALNLVWYELENIVPLVKCLSDDVWEERGEQIKYLRLKMPIEPSDFERFNFYACRVRILGMTGAKKYGTVYAIDREILYALKLATKSRCIFPRLQRLGWDSLDDTTFSTIHLFLAPTLSTLRISFQGSPAIRLSLFPTLSEICPLITHIEFAGPPSLPYSAHDQRREVIISVSSVLFSWKGLISVCVDEITTEALVELSTSSTIHTFRIRRNIDDVSLRLYLSLRPQTSGFHFLRDLDICSTTIESCNALLPIIASEVLQSVKVSVRHRSSPSAWKKFFADLAVHLPISSLTELCVQDVVDMSHRIHPIILPAFRFDTILPVLYFRNLTVLCIQPSSGLILGNEDIFKMSLAWPRMRYISLGTAFRSSWGSSVTLNGLLHFAARCHHLEFLAIIIDTTVLPIKVDGKIMKGHSLKTLRVGDSPITNPIVVAEFIWDVFPGLEYLNFFDPEGYIARSSAAALISTSSFHRGWREVDRCLKVFRSIRSQQEIYWKSTSKP</sequence>
<reference evidence="1 2" key="1">
    <citation type="journal article" date="2019" name="Nat. Ecol. Evol.">
        <title>Megaphylogeny resolves global patterns of mushroom evolution.</title>
        <authorList>
            <person name="Varga T."/>
            <person name="Krizsan K."/>
            <person name="Foldi C."/>
            <person name="Dima B."/>
            <person name="Sanchez-Garcia M."/>
            <person name="Sanchez-Ramirez S."/>
            <person name="Szollosi G.J."/>
            <person name="Szarkandi J.G."/>
            <person name="Papp V."/>
            <person name="Albert L."/>
            <person name="Andreopoulos W."/>
            <person name="Angelini C."/>
            <person name="Antonin V."/>
            <person name="Barry K.W."/>
            <person name="Bougher N.L."/>
            <person name="Buchanan P."/>
            <person name="Buyck B."/>
            <person name="Bense V."/>
            <person name="Catcheside P."/>
            <person name="Chovatia M."/>
            <person name="Cooper J."/>
            <person name="Damon W."/>
            <person name="Desjardin D."/>
            <person name="Finy P."/>
            <person name="Geml J."/>
            <person name="Haridas S."/>
            <person name="Hughes K."/>
            <person name="Justo A."/>
            <person name="Karasinski D."/>
            <person name="Kautmanova I."/>
            <person name="Kiss B."/>
            <person name="Kocsube S."/>
            <person name="Kotiranta H."/>
            <person name="LaButti K.M."/>
            <person name="Lechner B.E."/>
            <person name="Liimatainen K."/>
            <person name="Lipzen A."/>
            <person name="Lukacs Z."/>
            <person name="Mihaltcheva S."/>
            <person name="Morgado L.N."/>
            <person name="Niskanen T."/>
            <person name="Noordeloos M.E."/>
            <person name="Ohm R.A."/>
            <person name="Ortiz-Santana B."/>
            <person name="Ovrebo C."/>
            <person name="Racz N."/>
            <person name="Riley R."/>
            <person name="Savchenko A."/>
            <person name="Shiryaev A."/>
            <person name="Soop K."/>
            <person name="Spirin V."/>
            <person name="Szebenyi C."/>
            <person name="Tomsovsky M."/>
            <person name="Tulloss R.E."/>
            <person name="Uehling J."/>
            <person name="Grigoriev I.V."/>
            <person name="Vagvolgyi C."/>
            <person name="Papp T."/>
            <person name="Martin F.M."/>
            <person name="Miettinen O."/>
            <person name="Hibbett D.S."/>
            <person name="Nagy L.G."/>
        </authorList>
    </citation>
    <scope>NUCLEOTIDE SEQUENCE [LARGE SCALE GENOMIC DNA]</scope>
    <source>
        <strain evidence="1 2">CBS 166.37</strain>
    </source>
</reference>
<gene>
    <name evidence="1" type="ORF">BDQ12DRAFT_656491</name>
</gene>